<organism evidence="2">
    <name type="scientific">uncultured Caudovirales phage</name>
    <dbReference type="NCBI Taxonomy" id="2100421"/>
    <lineage>
        <taxon>Viruses</taxon>
        <taxon>Duplodnaviria</taxon>
        <taxon>Heunggongvirae</taxon>
        <taxon>Uroviricota</taxon>
        <taxon>Caudoviricetes</taxon>
        <taxon>Peduoviridae</taxon>
        <taxon>Maltschvirus</taxon>
        <taxon>Maltschvirus maltsch</taxon>
    </lineage>
</organism>
<feature type="transmembrane region" description="Helical" evidence="1">
    <location>
        <begin position="50"/>
        <end position="73"/>
    </location>
</feature>
<dbReference type="EMBL" id="MF417885">
    <property type="protein sequence ID" value="ASN69056.1"/>
    <property type="molecule type" value="Genomic_DNA"/>
</dbReference>
<keyword evidence="1" id="KW-1133">Transmembrane helix</keyword>
<evidence type="ECO:0000256" key="1">
    <source>
        <dbReference type="SAM" id="Phobius"/>
    </source>
</evidence>
<evidence type="ECO:0000313" key="2">
    <source>
        <dbReference type="EMBL" id="ASN69056.1"/>
    </source>
</evidence>
<feature type="transmembrane region" description="Helical" evidence="1">
    <location>
        <begin position="12"/>
        <end position="30"/>
    </location>
</feature>
<feature type="transmembrane region" description="Helical" evidence="1">
    <location>
        <begin position="85"/>
        <end position="109"/>
    </location>
</feature>
<sequence>MKKTYFDYIHKVILYMGFGLLMFERGFFWAKEQEDILDDSKFYVALHNIMPIWVWGILGMVFSLMLIIAPFFLPKREMNNTFNYLIMLGGAGNGLFYFLMTSASIFHAINWLTPLQFSTLAVLNFIICVLGVIGIVRKR</sequence>
<proteinExistence type="predicted"/>
<keyword evidence="1" id="KW-0472">Membrane</keyword>
<accession>A0A2H4J968</accession>
<reference evidence="2" key="1">
    <citation type="submission" date="2017-06" db="EMBL/GenBank/DDBJ databases">
        <title>Novel phages from South African skin metaviromes.</title>
        <authorList>
            <person name="van Zyl L.J."/>
            <person name="Abrahams Y."/>
            <person name="Stander E.A."/>
            <person name="Kirby B.M."/>
            <person name="Clavaud C."/>
            <person name="Farcet C."/>
            <person name="Breton L."/>
            <person name="Trindade M.I."/>
        </authorList>
    </citation>
    <scope>NUCLEOTIDE SEQUENCE</scope>
</reference>
<protein>
    <submittedName>
        <fullName evidence="2">Uncharacterized protein</fullName>
    </submittedName>
</protein>
<gene>
    <name evidence="2" type="ORF">3S9_19</name>
</gene>
<name>A0A2H4J968_9CAUD</name>
<feature type="transmembrane region" description="Helical" evidence="1">
    <location>
        <begin position="115"/>
        <end position="136"/>
    </location>
</feature>
<keyword evidence="1" id="KW-0812">Transmembrane</keyword>